<protein>
    <submittedName>
        <fullName evidence="2">Uncharacterized protein</fullName>
    </submittedName>
</protein>
<sequence length="379" mass="43797">MNELFKDRLTLKNKQVRTFPVFDIATSFINFPDAQLNGQSRDIINNIIKKGSEEVIEYISQPQNLFFEQLAVYISSLCFDIGLLSQLQPLDAQFGLGMAPFDKQGSRFCEEGRSSILRKQCLSSPLQLQSPETRRVFAALFDASGERSCSLAISFQNTSPCSMFRTIRETRRLKKNTSKINFINYNRKNSQTTKDTQLLDQEDSSDSSIDEDEDEEGNSSEDDQEQDTNVFYEEDESYFIQLQNKSLNLQDLTMDLDEILQFVSVLFKHQISPVSHALTQALCRWLFLPLTSQFWRIWRFSDIDALLIPIHNQPKNNSDQQQELNRVKPSPHQQGRQINGSIQTEIRAQNIQHQQLLHLQLMSTITKLFSDSRVYKTIN</sequence>
<evidence type="ECO:0000313" key="3">
    <source>
        <dbReference type="Proteomes" id="UP000324800"/>
    </source>
</evidence>
<evidence type="ECO:0000256" key="1">
    <source>
        <dbReference type="SAM" id="MobiDB-lite"/>
    </source>
</evidence>
<dbReference type="Proteomes" id="UP000324800">
    <property type="component" value="Unassembled WGS sequence"/>
</dbReference>
<gene>
    <name evidence="2" type="ORF">EZS28_003868</name>
</gene>
<reference evidence="2 3" key="1">
    <citation type="submission" date="2019-03" db="EMBL/GenBank/DDBJ databases">
        <title>Single cell metagenomics reveals metabolic interactions within the superorganism composed of flagellate Streblomastix strix and complex community of Bacteroidetes bacteria on its surface.</title>
        <authorList>
            <person name="Treitli S.C."/>
            <person name="Kolisko M."/>
            <person name="Husnik F."/>
            <person name="Keeling P."/>
            <person name="Hampl V."/>
        </authorList>
    </citation>
    <scope>NUCLEOTIDE SEQUENCE [LARGE SCALE GENOMIC DNA]</scope>
    <source>
        <strain evidence="2">ST1C</strain>
    </source>
</reference>
<dbReference type="EMBL" id="SNRW01000535">
    <property type="protein sequence ID" value="KAA6400605.1"/>
    <property type="molecule type" value="Genomic_DNA"/>
</dbReference>
<proteinExistence type="predicted"/>
<feature type="compositionally biased region" description="Acidic residues" evidence="1">
    <location>
        <begin position="200"/>
        <end position="226"/>
    </location>
</feature>
<comment type="caution">
    <text evidence="2">The sequence shown here is derived from an EMBL/GenBank/DDBJ whole genome shotgun (WGS) entry which is preliminary data.</text>
</comment>
<dbReference type="AlphaFoldDB" id="A0A5J4X1S6"/>
<organism evidence="2 3">
    <name type="scientific">Streblomastix strix</name>
    <dbReference type="NCBI Taxonomy" id="222440"/>
    <lineage>
        <taxon>Eukaryota</taxon>
        <taxon>Metamonada</taxon>
        <taxon>Preaxostyla</taxon>
        <taxon>Oxymonadida</taxon>
        <taxon>Streblomastigidae</taxon>
        <taxon>Streblomastix</taxon>
    </lineage>
</organism>
<evidence type="ECO:0000313" key="2">
    <source>
        <dbReference type="EMBL" id="KAA6400605.1"/>
    </source>
</evidence>
<name>A0A5J4X1S6_9EUKA</name>
<feature type="compositionally biased region" description="Polar residues" evidence="1">
    <location>
        <begin position="314"/>
        <end position="324"/>
    </location>
</feature>
<feature type="region of interest" description="Disordered" evidence="1">
    <location>
        <begin position="314"/>
        <end position="337"/>
    </location>
</feature>
<feature type="region of interest" description="Disordered" evidence="1">
    <location>
        <begin position="193"/>
        <end position="226"/>
    </location>
</feature>
<accession>A0A5J4X1S6</accession>